<evidence type="ECO:0000313" key="1">
    <source>
        <dbReference type="EMBL" id="ONG53365.1"/>
    </source>
</evidence>
<dbReference type="Pfam" id="PF04390">
    <property type="entry name" value="LptE"/>
    <property type="match status" value="1"/>
</dbReference>
<dbReference type="OrthoDB" id="8480109at2"/>
<sequence>MSRAGSSTSSSDRRSAGLPRRGLLLLAAGALPLAGCGFRPLYGAGGGSAGSVAGSSDRVRAILASTQVGLIPERTGQLMRRSLTEKLGAAGATAPANELRVALQLSAEPEGFRRDGTASRVRYNATASWQLVTLTPPPATLAQGVERTFDSFNVPDNQFFAADFSRDATMVRLIDLLADDIVLRMSVRLGEANTG</sequence>
<dbReference type="RefSeq" id="WP_076957628.1">
    <property type="nucleotide sequence ID" value="NZ_MLCO01000102.1"/>
</dbReference>
<reference evidence="1 2" key="1">
    <citation type="submission" date="2016-10" db="EMBL/GenBank/DDBJ databases">
        <title>Draft Genome sequence of Roseomonas sp. strain M3.</title>
        <authorList>
            <person name="Subhash Y."/>
            <person name="Lee S."/>
        </authorList>
    </citation>
    <scope>NUCLEOTIDE SEQUENCE [LARGE SCALE GENOMIC DNA]</scope>
    <source>
        <strain evidence="1 2">M3</strain>
    </source>
</reference>
<accession>A0A1V2H223</accession>
<evidence type="ECO:0000313" key="2">
    <source>
        <dbReference type="Proteomes" id="UP000188879"/>
    </source>
</evidence>
<proteinExistence type="predicted"/>
<protein>
    <recommendedName>
        <fullName evidence="3">Lipoprotein</fullName>
    </recommendedName>
</protein>
<dbReference type="GO" id="GO:0043165">
    <property type="term" value="P:Gram-negative-bacterium-type cell outer membrane assembly"/>
    <property type="evidence" value="ECO:0007669"/>
    <property type="project" value="InterPro"/>
</dbReference>
<dbReference type="AlphaFoldDB" id="A0A1V2H223"/>
<name>A0A1V2H223_9PROT</name>
<dbReference type="GO" id="GO:0019867">
    <property type="term" value="C:outer membrane"/>
    <property type="evidence" value="ECO:0007669"/>
    <property type="project" value="InterPro"/>
</dbReference>
<gene>
    <name evidence="1" type="ORF">BKE38_12185</name>
</gene>
<keyword evidence="2" id="KW-1185">Reference proteome</keyword>
<evidence type="ECO:0008006" key="3">
    <source>
        <dbReference type="Google" id="ProtNLM"/>
    </source>
</evidence>
<organism evidence="1 2">
    <name type="scientific">Teichococcus deserti</name>
    <dbReference type="NCBI Taxonomy" id="1817963"/>
    <lineage>
        <taxon>Bacteria</taxon>
        <taxon>Pseudomonadati</taxon>
        <taxon>Pseudomonadota</taxon>
        <taxon>Alphaproteobacteria</taxon>
        <taxon>Acetobacterales</taxon>
        <taxon>Roseomonadaceae</taxon>
        <taxon>Roseomonas</taxon>
    </lineage>
</organism>
<dbReference type="Gene3D" id="3.30.160.150">
    <property type="entry name" value="Lipoprotein like domain"/>
    <property type="match status" value="1"/>
</dbReference>
<dbReference type="EMBL" id="MLCO01000102">
    <property type="protein sequence ID" value="ONG53365.1"/>
    <property type="molecule type" value="Genomic_DNA"/>
</dbReference>
<comment type="caution">
    <text evidence="1">The sequence shown here is derived from an EMBL/GenBank/DDBJ whole genome shotgun (WGS) entry which is preliminary data.</text>
</comment>
<dbReference type="Proteomes" id="UP000188879">
    <property type="component" value="Unassembled WGS sequence"/>
</dbReference>
<dbReference type="InterPro" id="IPR007485">
    <property type="entry name" value="LPS_assembly_LptE"/>
</dbReference>